<dbReference type="InterPro" id="IPR029018">
    <property type="entry name" value="Hex-like_dom2"/>
</dbReference>
<evidence type="ECO:0000259" key="7">
    <source>
        <dbReference type="Pfam" id="PF02838"/>
    </source>
</evidence>
<dbReference type="EC" id="3.2.1.52" evidence="3"/>
<dbReference type="SUPFAM" id="SSF51445">
    <property type="entry name" value="(Trans)glycosidases"/>
    <property type="match status" value="1"/>
</dbReference>
<evidence type="ECO:0000313" key="8">
    <source>
        <dbReference type="EMBL" id="EJX11154.1"/>
    </source>
</evidence>
<keyword evidence="4" id="KW-0378">Hydrolase</keyword>
<dbReference type="PIRSF" id="PIRSF001093">
    <property type="entry name" value="B-hxosamndse_ab_euk"/>
    <property type="match status" value="1"/>
</dbReference>
<feature type="domain" description="Glycoside hydrolase family 20 catalytic" evidence="6">
    <location>
        <begin position="151"/>
        <end position="501"/>
    </location>
</feature>
<feature type="domain" description="Beta-hexosaminidase bacterial type N-terminal" evidence="7">
    <location>
        <begin position="18"/>
        <end position="148"/>
    </location>
</feature>
<reference evidence="8" key="1">
    <citation type="journal article" date="2012" name="PLoS ONE">
        <title>Gene sets for utilization of primary and secondary nutrition supplies in the distal gut of endangered iberian lynx.</title>
        <authorList>
            <person name="Alcaide M."/>
            <person name="Messina E."/>
            <person name="Richter M."/>
            <person name="Bargiela R."/>
            <person name="Peplies J."/>
            <person name="Huws S.A."/>
            <person name="Newbold C.J."/>
            <person name="Golyshin P.N."/>
            <person name="Simon M.A."/>
            <person name="Lopez G."/>
            <person name="Yakimov M.M."/>
            <person name="Ferrer M."/>
        </authorList>
    </citation>
    <scope>NUCLEOTIDE SEQUENCE</scope>
</reference>
<comment type="catalytic activity">
    <reaction evidence="1">
        <text>Hydrolysis of terminal non-reducing N-acetyl-D-hexosamine residues in N-acetyl-beta-D-hexosaminides.</text>
        <dbReference type="EC" id="3.2.1.52"/>
    </reaction>
</comment>
<dbReference type="GO" id="GO:0005975">
    <property type="term" value="P:carbohydrate metabolic process"/>
    <property type="evidence" value="ECO:0007669"/>
    <property type="project" value="InterPro"/>
</dbReference>
<gene>
    <name evidence="8" type="ORF">EVA_00185</name>
</gene>
<dbReference type="GO" id="GO:0016020">
    <property type="term" value="C:membrane"/>
    <property type="evidence" value="ECO:0007669"/>
    <property type="project" value="TreeGrafter"/>
</dbReference>
<accession>J9GT07</accession>
<evidence type="ECO:0000259" key="6">
    <source>
        <dbReference type="Pfam" id="PF00728"/>
    </source>
</evidence>
<dbReference type="GO" id="GO:0030203">
    <property type="term" value="P:glycosaminoglycan metabolic process"/>
    <property type="evidence" value="ECO:0007669"/>
    <property type="project" value="TreeGrafter"/>
</dbReference>
<dbReference type="InterPro" id="IPR015882">
    <property type="entry name" value="HEX_bac_N"/>
</dbReference>
<dbReference type="PANTHER" id="PTHR22600:SF57">
    <property type="entry name" value="BETA-N-ACETYLHEXOSAMINIDASE"/>
    <property type="match status" value="1"/>
</dbReference>
<protein>
    <recommendedName>
        <fullName evidence="3">beta-N-acetylhexosaminidase</fullName>
        <ecNumber evidence="3">3.2.1.52</ecNumber>
    </recommendedName>
</protein>
<dbReference type="Pfam" id="PF02838">
    <property type="entry name" value="Glyco_hydro_20b"/>
    <property type="match status" value="1"/>
</dbReference>
<evidence type="ECO:0000256" key="1">
    <source>
        <dbReference type="ARBA" id="ARBA00001231"/>
    </source>
</evidence>
<dbReference type="EMBL" id="AMCI01000004">
    <property type="protein sequence ID" value="EJX11154.1"/>
    <property type="molecule type" value="Genomic_DNA"/>
</dbReference>
<comment type="caution">
    <text evidence="8">The sequence shown here is derived from an EMBL/GenBank/DDBJ whole genome shotgun (WGS) entry which is preliminary data.</text>
</comment>
<dbReference type="SUPFAM" id="SSF55545">
    <property type="entry name" value="beta-N-acetylhexosaminidase-like domain"/>
    <property type="match status" value="1"/>
</dbReference>
<proteinExistence type="inferred from homology"/>
<dbReference type="Pfam" id="PF00728">
    <property type="entry name" value="Glyco_hydro_20"/>
    <property type="match status" value="1"/>
</dbReference>
<dbReference type="Gene3D" id="3.20.20.80">
    <property type="entry name" value="Glycosidases"/>
    <property type="match status" value="1"/>
</dbReference>
<dbReference type="GO" id="GO:0004563">
    <property type="term" value="F:beta-N-acetylhexosaminidase activity"/>
    <property type="evidence" value="ECO:0007669"/>
    <property type="project" value="UniProtKB-EC"/>
</dbReference>
<evidence type="ECO:0000256" key="4">
    <source>
        <dbReference type="ARBA" id="ARBA00022801"/>
    </source>
</evidence>
<organism evidence="8">
    <name type="scientific">gut metagenome</name>
    <dbReference type="NCBI Taxonomy" id="749906"/>
    <lineage>
        <taxon>unclassified sequences</taxon>
        <taxon>metagenomes</taxon>
        <taxon>organismal metagenomes</taxon>
    </lineage>
</organism>
<dbReference type="InterPro" id="IPR017853">
    <property type="entry name" value="GH"/>
</dbReference>
<dbReference type="InterPro" id="IPR015883">
    <property type="entry name" value="Glyco_hydro_20_cat"/>
</dbReference>
<evidence type="ECO:0000256" key="2">
    <source>
        <dbReference type="ARBA" id="ARBA00006285"/>
    </source>
</evidence>
<dbReference type="InterPro" id="IPR025705">
    <property type="entry name" value="Beta_hexosaminidase_sua/sub"/>
</dbReference>
<name>J9GT07_9ZZZZ</name>
<dbReference type="PANTHER" id="PTHR22600">
    <property type="entry name" value="BETA-HEXOSAMINIDASE"/>
    <property type="match status" value="1"/>
</dbReference>
<dbReference type="AlphaFoldDB" id="J9GT07"/>
<dbReference type="CDD" id="cd06563">
    <property type="entry name" value="GH20_chitobiase-like"/>
    <property type="match status" value="1"/>
</dbReference>
<dbReference type="PRINTS" id="PR00738">
    <property type="entry name" value="GLHYDRLASE20"/>
</dbReference>
<keyword evidence="5" id="KW-0326">Glycosidase</keyword>
<evidence type="ECO:0000256" key="3">
    <source>
        <dbReference type="ARBA" id="ARBA00012663"/>
    </source>
</evidence>
<evidence type="ECO:0000256" key="5">
    <source>
        <dbReference type="ARBA" id="ARBA00023295"/>
    </source>
</evidence>
<comment type="similarity">
    <text evidence="2">Belongs to the glycosyl hydrolase 20 family.</text>
</comment>
<dbReference type="Gene3D" id="3.30.379.10">
    <property type="entry name" value="Chitobiase/beta-hexosaminidase domain 2-like"/>
    <property type="match status" value="1"/>
</dbReference>
<sequence>MLMGLALNAMAQSVGPTSALMPLPNDIQLQASQPDFQWTPQTVLRTSLPADAFCVGELQRIWNERMGVALPLADAAAKKAKSVVELQIDPAVEGPEHYRLEVSKQVIRLTAATEAGLFYALQTLDQVLLGDVCRTARRQVAALRIDDAPRFARRALMIDPSRHFLPVDDVKFYIDQMARYKYNVLQLHLTDDQGWRIEIKQHPNLTRIGAFRNPKGGDQGPDNGFYTQEQLKDLIAYAAQRHIEIVPELDIPGHTVAVLAAYPELGCSHTQGEPKEMGKTVNQMLCAHNPQVYALYEDIIREVAALFPSSQIHLGGDEAVIEQNWGKCTHCQALMKELGYQQEAQLMNYFFERMLASVRKYGKQPILWCELDKVYPPANSYLFDYPQDVTLVTWRNGLTPKCIELTRQHGNKLLMAPGEYAYLDYPQLKGDLPEFNNWGMPVTTLEKCYEFDPGYGLPATDQAHIVGVMGTLWGEAMKDIHRVTYMTYPRGFALAEAAWTQMEHRSWPSFCKRMYPNLLNLMKHGVSVRVPFEVVKRQPAEK</sequence>